<feature type="compositionally biased region" description="Polar residues" evidence="1">
    <location>
        <begin position="212"/>
        <end position="223"/>
    </location>
</feature>
<dbReference type="EMBL" id="JAPEUV010000081">
    <property type="protein sequence ID" value="KAJ4334182.1"/>
    <property type="molecule type" value="Genomic_DNA"/>
</dbReference>
<evidence type="ECO:0000256" key="1">
    <source>
        <dbReference type="SAM" id="MobiDB-lite"/>
    </source>
</evidence>
<proteinExistence type="predicted"/>
<dbReference type="AlphaFoldDB" id="A0A9W8WVK1"/>
<keyword evidence="3" id="KW-1185">Reference proteome</keyword>
<gene>
    <name evidence="2" type="ORF">N0V87_007023</name>
</gene>
<feature type="compositionally biased region" description="Basic and acidic residues" evidence="1">
    <location>
        <begin position="195"/>
        <end position="210"/>
    </location>
</feature>
<accession>A0A9W8WVK1</accession>
<feature type="compositionally biased region" description="Basic and acidic residues" evidence="1">
    <location>
        <begin position="132"/>
        <end position="180"/>
    </location>
</feature>
<name>A0A9W8WVK1_9PLEO</name>
<evidence type="ECO:0000313" key="2">
    <source>
        <dbReference type="EMBL" id="KAJ4334182.1"/>
    </source>
</evidence>
<dbReference type="Proteomes" id="UP001140562">
    <property type="component" value="Unassembled WGS sequence"/>
</dbReference>
<dbReference type="OrthoDB" id="4590707at2759"/>
<feature type="compositionally biased region" description="Basic and acidic residues" evidence="1">
    <location>
        <begin position="106"/>
        <end position="120"/>
    </location>
</feature>
<feature type="compositionally biased region" description="Basic and acidic residues" evidence="1">
    <location>
        <begin position="260"/>
        <end position="277"/>
    </location>
</feature>
<evidence type="ECO:0000313" key="3">
    <source>
        <dbReference type="Proteomes" id="UP001140562"/>
    </source>
</evidence>
<feature type="compositionally biased region" description="Basic and acidic residues" evidence="1">
    <location>
        <begin position="224"/>
        <end position="244"/>
    </location>
</feature>
<comment type="caution">
    <text evidence="2">The sequence shown here is derived from an EMBL/GenBank/DDBJ whole genome shotgun (WGS) entry which is preliminary data.</text>
</comment>
<sequence length="277" mass="30195">MSFIRSAALRASSVARAARPAVRAAQPLRQSIQRRTYASGHGHSEAQSSDVPWMAAAVAGTVGGLYVVITQDFGHGEHHDDHAEHVEKANNKELQEQANEEAPALQKEKFNSKQTAKQEAEENDATDVNAPKVEKSDANEEDSNKDADEKSDGGQDDDSKHSESREKKAEDKKKEHKEGKAASSQEKTDDEAEASPDKSDKPSPRKEPKSFNEMSGKQQGMSNDDTHHSSQISKHPEKSKKGEGVAETAKLKGTVSTDRPGAENKEERGKSQMDKDA</sequence>
<feature type="region of interest" description="Disordered" evidence="1">
    <location>
        <begin position="96"/>
        <end position="277"/>
    </location>
</feature>
<organism evidence="2 3">
    <name type="scientific">Didymella glomerata</name>
    <dbReference type="NCBI Taxonomy" id="749621"/>
    <lineage>
        <taxon>Eukaryota</taxon>
        <taxon>Fungi</taxon>
        <taxon>Dikarya</taxon>
        <taxon>Ascomycota</taxon>
        <taxon>Pezizomycotina</taxon>
        <taxon>Dothideomycetes</taxon>
        <taxon>Pleosporomycetidae</taxon>
        <taxon>Pleosporales</taxon>
        <taxon>Pleosporineae</taxon>
        <taxon>Didymellaceae</taxon>
        <taxon>Didymella</taxon>
    </lineage>
</organism>
<reference evidence="2" key="1">
    <citation type="submission" date="2022-10" db="EMBL/GenBank/DDBJ databases">
        <title>Tapping the CABI collections for fungal endophytes: first genome assemblies for Collariella, Neodidymelliopsis, Ascochyta clinopodiicola, Didymella pomorum, Didymosphaeria variabile, Neocosmospora piperis and Neocucurbitaria cava.</title>
        <authorList>
            <person name="Hill R."/>
        </authorList>
    </citation>
    <scope>NUCLEOTIDE SEQUENCE</scope>
    <source>
        <strain evidence="2">IMI 360193</strain>
    </source>
</reference>
<protein>
    <submittedName>
        <fullName evidence="2">Uncharacterized protein</fullName>
    </submittedName>
</protein>